<dbReference type="EMBL" id="JASBWU010000001">
    <property type="protein sequence ID" value="KAJ9125461.1"/>
    <property type="molecule type" value="Genomic_DNA"/>
</dbReference>
<keyword evidence="2" id="KW-1185">Reference proteome</keyword>
<comment type="caution">
    <text evidence="1">The sequence shown here is derived from an EMBL/GenBank/DDBJ whole genome shotgun (WGS) entry which is preliminary data.</text>
</comment>
<evidence type="ECO:0000313" key="2">
    <source>
        <dbReference type="Proteomes" id="UP001243375"/>
    </source>
</evidence>
<name>A0ACC2XQ22_9TREE</name>
<organism evidence="1 2">
    <name type="scientific">Naganishia vaughanmartiniae</name>
    <dbReference type="NCBI Taxonomy" id="1424756"/>
    <lineage>
        <taxon>Eukaryota</taxon>
        <taxon>Fungi</taxon>
        <taxon>Dikarya</taxon>
        <taxon>Basidiomycota</taxon>
        <taxon>Agaricomycotina</taxon>
        <taxon>Tremellomycetes</taxon>
        <taxon>Filobasidiales</taxon>
        <taxon>Filobasidiaceae</taxon>
        <taxon>Naganishia</taxon>
    </lineage>
</organism>
<accession>A0ACC2XQ22</accession>
<reference evidence="1" key="1">
    <citation type="submission" date="2023-04" db="EMBL/GenBank/DDBJ databases">
        <title>Draft Genome sequencing of Naganishia species isolated from polar environments using Oxford Nanopore Technology.</title>
        <authorList>
            <person name="Leo P."/>
            <person name="Venkateswaran K."/>
        </authorList>
    </citation>
    <scope>NUCLEOTIDE SEQUENCE</scope>
    <source>
        <strain evidence="1">MNA-CCFEE 5425</strain>
    </source>
</reference>
<protein>
    <submittedName>
        <fullName evidence="1">Uncharacterized protein</fullName>
    </submittedName>
</protein>
<proteinExistence type="predicted"/>
<sequence length="577" mass="63387">MEATITTTPSAVQPPQSPPAQTSTGTAWHTDIRSPSPASSDGEGEVAGGSDGEGNGSATGWKKDRLWFELDLSSREDFAKVQINPFTIAAKNRWNKAQPPPPNGVRPLNATGKAKQEPRITINHQHSSTAHQPKDLQQKTIQPDTFTKAERKEAIHQPKSVNKSTKSKTKPSPVSFGKLPKIQEGSPLLFPIVKGLQRQEQIAKVQRKQRQSEQQEQRRKQQQQKQDEQTTFASSSIATLMRPSVGTLRSQKHDIHPQEAHSELVNDIASFGERESISRAAAVQAGSDAGFRNRRMESTLHDAAQFSPPAVKDHTRTTAHAMIYPPAALLDASLFNSHYTTGDYRNTAHTSQSDYQDHDRPFWAYESPPPPQIDRRNVPANAYSAVPSSSNKLFLQAPMRYTQAMTSNYGHGSDMYTGHSRGPASSQAFSSRHAPSMVALSRQAGSGSSSHFADHAPQPRLGSLAAHRNASGRGLADSTHLDRNEDLVVRDTEWSTIPAKRKRGDTTKVTISSSTHSQPFRLPDKFFDPSSTLPKRKAHAAPSYRSDDSATEVVVVPLQRAKLTLFQPSPPKPSSFH</sequence>
<evidence type="ECO:0000313" key="1">
    <source>
        <dbReference type="EMBL" id="KAJ9125461.1"/>
    </source>
</evidence>
<gene>
    <name evidence="1" type="ORF">QFC22_000422</name>
</gene>
<dbReference type="Proteomes" id="UP001243375">
    <property type="component" value="Unassembled WGS sequence"/>
</dbReference>